<reference evidence="5 6" key="1">
    <citation type="submission" date="2021-07" db="EMBL/GenBank/DDBJ databases">
        <authorList>
            <consortium name="Genoscope - CEA"/>
            <person name="William W."/>
        </authorList>
    </citation>
    <scope>NUCLEOTIDE SEQUENCE [LARGE SCALE GENOMIC DNA]</scope>
</reference>
<dbReference type="GO" id="GO:0000786">
    <property type="term" value="C:nucleosome"/>
    <property type="evidence" value="ECO:0007669"/>
    <property type="project" value="InterPro"/>
</dbReference>
<evidence type="ECO:0000313" key="6">
    <source>
        <dbReference type="Proteomes" id="UP000694005"/>
    </source>
</evidence>
<dbReference type="InterPro" id="IPR009072">
    <property type="entry name" value="Histone-fold"/>
</dbReference>
<dbReference type="AlphaFoldDB" id="A0A8D9G528"/>
<dbReference type="PRINTS" id="PR00621">
    <property type="entry name" value="HISTONEH2B"/>
</dbReference>
<protein>
    <recommendedName>
        <fullName evidence="4">Core Histone H2A/H2B/H3 domain-containing protein</fullName>
    </recommendedName>
</protein>
<gene>
    <name evidence="5" type="ORF">BRAPAZ1V2_A06P05460.2</name>
</gene>
<dbReference type="PANTHER" id="PTHR23428">
    <property type="entry name" value="HISTONE H2B"/>
    <property type="match status" value="1"/>
</dbReference>
<feature type="non-terminal residue" evidence="5">
    <location>
        <position position="1"/>
    </location>
</feature>
<evidence type="ECO:0000256" key="1">
    <source>
        <dbReference type="ARBA" id="ARBA00002001"/>
    </source>
</evidence>
<feature type="region of interest" description="Disordered" evidence="3">
    <location>
        <begin position="100"/>
        <end position="181"/>
    </location>
</feature>
<dbReference type="FunFam" id="1.10.20.10:FF:000043">
    <property type="entry name" value="Histone H2B"/>
    <property type="match status" value="1"/>
</dbReference>
<evidence type="ECO:0000256" key="2">
    <source>
        <dbReference type="ARBA" id="ARBA00006846"/>
    </source>
</evidence>
<dbReference type="GO" id="GO:0003677">
    <property type="term" value="F:DNA binding"/>
    <property type="evidence" value="ECO:0007669"/>
    <property type="project" value="InterPro"/>
</dbReference>
<dbReference type="GO" id="GO:0030527">
    <property type="term" value="F:structural constituent of chromatin"/>
    <property type="evidence" value="ECO:0007669"/>
    <property type="project" value="InterPro"/>
</dbReference>
<comment type="similarity">
    <text evidence="2">Belongs to the histone H2B family.</text>
</comment>
<dbReference type="EMBL" id="LS974622">
    <property type="protein sequence ID" value="CAG7868306.1"/>
    <property type="molecule type" value="Genomic_DNA"/>
</dbReference>
<feature type="domain" description="Core Histone H2A/H2B/H3" evidence="4">
    <location>
        <begin position="167"/>
        <end position="249"/>
    </location>
</feature>
<evidence type="ECO:0000259" key="4">
    <source>
        <dbReference type="Pfam" id="PF00125"/>
    </source>
</evidence>
<sequence length="278" mass="31253">SRQAFFYLTTEHYYGFTNEDNMAPRKSKKVVSVTKKKKVVEETIKVTVTDGVPNVTTNTDTQETQYLETQELDTQELETQDLPFSLPLEEENVTRVEIPVDVGYDRSPPPPETVAPASEGTVKETHKVEIPVEFGDDRSPQPPETPAPASEVPAKETHKDEEKQGNKKTTSKKRKKNRSEVAGDEYKRYVYKVMKQVHPDLGISSKAMTVINMFMGDMFERLAVEAAKLNDYSKRRTLSSREIEAAVRLVLPGELSRHAVAEGSKAVSNFVAYGAKKR</sequence>
<dbReference type="GO" id="GO:0005634">
    <property type="term" value="C:nucleus"/>
    <property type="evidence" value="ECO:0007669"/>
    <property type="project" value="UniProtKB-ARBA"/>
</dbReference>
<dbReference type="InterPro" id="IPR000558">
    <property type="entry name" value="Histone_H2B"/>
</dbReference>
<proteinExistence type="inferred from homology"/>
<accession>A0A8D9G528</accession>
<feature type="compositionally biased region" description="Basic and acidic residues" evidence="3">
    <location>
        <begin position="153"/>
        <end position="165"/>
    </location>
</feature>
<organism evidence="5 6">
    <name type="scientific">Brassica campestris</name>
    <name type="common">Field mustard</name>
    <dbReference type="NCBI Taxonomy" id="3711"/>
    <lineage>
        <taxon>Eukaryota</taxon>
        <taxon>Viridiplantae</taxon>
        <taxon>Streptophyta</taxon>
        <taxon>Embryophyta</taxon>
        <taxon>Tracheophyta</taxon>
        <taxon>Spermatophyta</taxon>
        <taxon>Magnoliopsida</taxon>
        <taxon>eudicotyledons</taxon>
        <taxon>Gunneridae</taxon>
        <taxon>Pentapetalae</taxon>
        <taxon>rosids</taxon>
        <taxon>malvids</taxon>
        <taxon>Brassicales</taxon>
        <taxon>Brassicaceae</taxon>
        <taxon>Brassiceae</taxon>
        <taxon>Brassica</taxon>
    </lineage>
</organism>
<dbReference type="InterPro" id="IPR007125">
    <property type="entry name" value="H2A/H2B/H3"/>
</dbReference>
<dbReference type="SMART" id="SM00427">
    <property type="entry name" value="H2B"/>
    <property type="match status" value="1"/>
</dbReference>
<evidence type="ECO:0000256" key="3">
    <source>
        <dbReference type="SAM" id="MobiDB-lite"/>
    </source>
</evidence>
<comment type="function">
    <text evidence="1">Core component of nucleosome. Nucleosomes wrap and compact DNA into chromatin, limiting DNA accessibility to the cellular machineries which require DNA as a template. Histones thereby play a central role in transcription regulation, DNA repair, DNA replication and chromosomal stability. DNA accessibility is regulated via a complex set of post-translational modifications of histones, also called histone code, and nucleosome remodeling.</text>
</comment>
<dbReference type="SUPFAM" id="SSF47113">
    <property type="entry name" value="Histone-fold"/>
    <property type="match status" value="1"/>
</dbReference>
<dbReference type="Gene3D" id="1.10.20.10">
    <property type="entry name" value="Histone, subunit A"/>
    <property type="match status" value="1"/>
</dbReference>
<dbReference type="CDD" id="cd22910">
    <property type="entry name" value="HFD_H2B"/>
    <property type="match status" value="1"/>
</dbReference>
<name>A0A8D9G528_BRACM</name>
<dbReference type="Gramene" id="A06p05460.2_BraZ1">
    <property type="protein sequence ID" value="A06p05460.2_BraZ1.CDS.1"/>
    <property type="gene ID" value="A06g05460.2_BraZ1"/>
</dbReference>
<dbReference type="GO" id="GO:0046982">
    <property type="term" value="F:protein heterodimerization activity"/>
    <property type="evidence" value="ECO:0007669"/>
    <property type="project" value="InterPro"/>
</dbReference>
<dbReference type="Pfam" id="PF00125">
    <property type="entry name" value="Histone"/>
    <property type="match status" value="1"/>
</dbReference>
<dbReference type="Proteomes" id="UP000694005">
    <property type="component" value="Chromosome A06"/>
</dbReference>
<feature type="compositionally biased region" description="Basic and acidic residues" evidence="3">
    <location>
        <begin position="121"/>
        <end position="139"/>
    </location>
</feature>
<evidence type="ECO:0000313" key="5">
    <source>
        <dbReference type="EMBL" id="CAG7868306.1"/>
    </source>
</evidence>